<dbReference type="AlphaFoldDB" id="U2TJ56"/>
<sequence>MDATGRRTEDDLYYTMRNLSGDTAVELGQTLWKIEMEGAAARRSMQSEIVSLEEEEVADRRSIDRLDDEYALRKRALFRSEEGR</sequence>
<reference evidence="1 2" key="1">
    <citation type="submission" date="2013-08" db="EMBL/GenBank/DDBJ databases">
        <authorList>
            <person name="Durkin A.S."/>
            <person name="Haft D.R."/>
            <person name="McCorrison J."/>
            <person name="Torralba M."/>
            <person name="Gillis M."/>
            <person name="Haft D.H."/>
            <person name="Methe B."/>
            <person name="Sutton G."/>
            <person name="Nelson K.E."/>
        </authorList>
    </citation>
    <scope>NUCLEOTIDE SEQUENCE [LARGE SCALE GENOMIC DNA]</scope>
    <source>
        <strain evidence="1 2">F0195</strain>
    </source>
</reference>
<dbReference type="PATRIC" id="fig|1125712.3.peg.2323"/>
<dbReference type="EMBL" id="AWEZ01000069">
    <property type="protein sequence ID" value="ERL06233.1"/>
    <property type="molecule type" value="Genomic_DNA"/>
</dbReference>
<evidence type="ECO:0000313" key="2">
    <source>
        <dbReference type="Proteomes" id="UP000016638"/>
    </source>
</evidence>
<dbReference type="Proteomes" id="UP000016638">
    <property type="component" value="Unassembled WGS sequence"/>
</dbReference>
<protein>
    <submittedName>
        <fullName evidence="1">Uncharacterized protein</fullName>
    </submittedName>
</protein>
<proteinExistence type="predicted"/>
<name>U2TJ56_9ACTN</name>
<accession>U2TJ56</accession>
<organism evidence="1 2">
    <name type="scientific">Olsenella profusa F0195</name>
    <dbReference type="NCBI Taxonomy" id="1125712"/>
    <lineage>
        <taxon>Bacteria</taxon>
        <taxon>Bacillati</taxon>
        <taxon>Actinomycetota</taxon>
        <taxon>Coriobacteriia</taxon>
        <taxon>Coriobacteriales</taxon>
        <taxon>Atopobiaceae</taxon>
        <taxon>Olsenella</taxon>
    </lineage>
</organism>
<evidence type="ECO:0000313" key="1">
    <source>
        <dbReference type="EMBL" id="ERL06233.1"/>
    </source>
</evidence>
<gene>
    <name evidence="1" type="ORF">HMPREF1316_0662</name>
</gene>
<keyword evidence="2" id="KW-1185">Reference proteome</keyword>
<comment type="caution">
    <text evidence="1">The sequence shown here is derived from an EMBL/GenBank/DDBJ whole genome shotgun (WGS) entry which is preliminary data.</text>
</comment>